<dbReference type="PROSITE" id="PS50188">
    <property type="entry name" value="B302_SPRY"/>
    <property type="match status" value="1"/>
</dbReference>
<dbReference type="Proteomes" id="UP000662931">
    <property type="component" value="Chromosome 4"/>
</dbReference>
<proteinExistence type="predicted"/>
<evidence type="ECO:0000313" key="5">
    <source>
        <dbReference type="EMBL" id="QPG77384.1"/>
    </source>
</evidence>
<feature type="compositionally biased region" description="Basic and acidic residues" evidence="2">
    <location>
        <begin position="422"/>
        <end position="440"/>
    </location>
</feature>
<dbReference type="InterPro" id="IPR043136">
    <property type="entry name" value="B30.2/SPRY_sf"/>
</dbReference>
<dbReference type="AlphaFoldDB" id="A0A875SFN2"/>
<keyword evidence="3" id="KW-1133">Transmembrane helix</keyword>
<dbReference type="Gene3D" id="2.60.120.920">
    <property type="match status" value="1"/>
</dbReference>
<dbReference type="InterPro" id="IPR001870">
    <property type="entry name" value="B30.2/SPRY"/>
</dbReference>
<dbReference type="InterPro" id="IPR003877">
    <property type="entry name" value="SPRY_dom"/>
</dbReference>
<evidence type="ECO:0000256" key="3">
    <source>
        <dbReference type="SAM" id="Phobius"/>
    </source>
</evidence>
<reference evidence="5" key="1">
    <citation type="submission" date="2020-10" db="EMBL/GenBank/DDBJ databases">
        <authorList>
            <person name="Roach M.J.R."/>
        </authorList>
    </citation>
    <scope>NUCLEOTIDE SEQUENCE</scope>
    <source>
        <strain evidence="5">CBS 1945</strain>
    </source>
</reference>
<evidence type="ECO:0000259" key="4">
    <source>
        <dbReference type="PROSITE" id="PS50188"/>
    </source>
</evidence>
<evidence type="ECO:0000256" key="1">
    <source>
        <dbReference type="SAM" id="Coils"/>
    </source>
</evidence>
<protein>
    <recommendedName>
        <fullName evidence="4">B30.2/SPRY domain-containing protein</fullName>
    </recommendedName>
</protein>
<gene>
    <name evidence="5" type="ORF">FOA43_004797</name>
</gene>
<keyword evidence="6" id="KW-1185">Reference proteome</keyword>
<dbReference type="EMBL" id="CP064815">
    <property type="protein sequence ID" value="QPG77384.1"/>
    <property type="molecule type" value="Genomic_DNA"/>
</dbReference>
<feature type="compositionally biased region" description="Low complexity" evidence="2">
    <location>
        <begin position="541"/>
        <end position="559"/>
    </location>
</feature>
<organism evidence="5 6">
    <name type="scientific">Eeniella nana</name>
    <name type="common">Yeast</name>
    <name type="synonym">Brettanomyces nanus</name>
    <dbReference type="NCBI Taxonomy" id="13502"/>
    <lineage>
        <taxon>Eukaryota</taxon>
        <taxon>Fungi</taxon>
        <taxon>Dikarya</taxon>
        <taxon>Ascomycota</taxon>
        <taxon>Saccharomycotina</taxon>
        <taxon>Pichiomycetes</taxon>
        <taxon>Pichiales</taxon>
        <taxon>Pichiaceae</taxon>
        <taxon>Brettanomyces</taxon>
    </lineage>
</organism>
<keyword evidence="3" id="KW-0472">Membrane</keyword>
<evidence type="ECO:0000256" key="2">
    <source>
        <dbReference type="SAM" id="MobiDB-lite"/>
    </source>
</evidence>
<feature type="region of interest" description="Disordered" evidence="2">
    <location>
        <begin position="397"/>
        <end position="589"/>
    </location>
</feature>
<sequence length="589" mass="65758">MDDSQLVYLIIFSTLITLLLVTSFCFLVYAVFFRDSLMSSYEDESVCIPDSLQIANTNYDRPDLYDSLSTIEKIRFKLARKFYEYNKPVLNYVSFLSYDEIDATYLLIRDRGIRSFYFETFHDQLTDLIQDVEDEEREIEETDVNVATADDSHASTTTVTECSPLLAPQAPGTSLKQSYTSVNQKTKPLNYRQLQFSKTPFIVQELTEVTFLTSRMSSTIMNIPLPYKNRKNDTIYFETKLYDFNPKTTIAIGLVTKPYPNFQLPGMSAYSVAVQSDGTVRRNNMPYLDDGDLPVIMPQLLEGDVIGIGYRSITGAVFITHNGKSILEIVKRLKVELYPCIGSVGGACKVTVNLGQLGFVFIEANVKKLGFCENQNEGTIGAPPSYSNMLLSKDPLLDKGEELPPEYPEEEQTFFGPKPILKKSERVGSSKMEECEKAATRVDATNSLEGSGESKRGQSRSKSNTPESDPPSYRLKEKEESMQDMPTETRSSPMDSAEYERKVNSFRPSPGAGGIPGDSATQAKSSGRGRATMGTVITGDEAANVSSSSKSISPECAESPSGAHVKQVHKKKKHRQRKRKRKNTATFQL</sequence>
<dbReference type="KEGG" id="bnn:FOA43_004797"/>
<dbReference type="SUPFAM" id="SSF49899">
    <property type="entry name" value="Concanavalin A-like lectins/glucanases"/>
    <property type="match status" value="1"/>
</dbReference>
<dbReference type="Pfam" id="PF00622">
    <property type="entry name" value="SPRY"/>
    <property type="match status" value="1"/>
</dbReference>
<evidence type="ECO:0000313" key="6">
    <source>
        <dbReference type="Proteomes" id="UP000662931"/>
    </source>
</evidence>
<feature type="transmembrane region" description="Helical" evidence="3">
    <location>
        <begin position="6"/>
        <end position="32"/>
    </location>
</feature>
<keyword evidence="3" id="KW-0812">Transmembrane</keyword>
<name>A0A875SFN2_EENNA</name>
<dbReference type="SMART" id="SM00449">
    <property type="entry name" value="SPRY"/>
    <property type="match status" value="1"/>
</dbReference>
<feature type="compositionally biased region" description="Acidic residues" evidence="2">
    <location>
        <begin position="403"/>
        <end position="412"/>
    </location>
</feature>
<dbReference type="InterPro" id="IPR013320">
    <property type="entry name" value="ConA-like_dom_sf"/>
</dbReference>
<accession>A0A875SFN2</accession>
<keyword evidence="1" id="KW-0175">Coiled coil</keyword>
<feature type="compositionally biased region" description="Polar residues" evidence="2">
    <location>
        <begin position="484"/>
        <end position="494"/>
    </location>
</feature>
<dbReference type="GeneID" id="62198197"/>
<dbReference type="OrthoDB" id="258495at2759"/>
<feature type="compositionally biased region" description="Basic residues" evidence="2">
    <location>
        <begin position="566"/>
        <end position="583"/>
    </location>
</feature>
<feature type="coiled-coil region" evidence="1">
    <location>
        <begin position="122"/>
        <end position="152"/>
    </location>
</feature>
<feature type="domain" description="B30.2/SPRY" evidence="4">
    <location>
        <begin position="152"/>
        <end position="359"/>
    </location>
</feature>
<dbReference type="RefSeq" id="XP_038780949.1">
    <property type="nucleotide sequence ID" value="XM_038925021.1"/>
</dbReference>